<feature type="transmembrane region" description="Helical" evidence="1">
    <location>
        <begin position="130"/>
        <end position="156"/>
    </location>
</feature>
<proteinExistence type="predicted"/>
<evidence type="ECO:0000256" key="1">
    <source>
        <dbReference type="SAM" id="Phobius"/>
    </source>
</evidence>
<accession>A0A7V5RQL4</accession>
<dbReference type="EMBL" id="DRLI01000296">
    <property type="protein sequence ID" value="HHM02892.1"/>
    <property type="molecule type" value="Genomic_DNA"/>
</dbReference>
<feature type="non-terminal residue" evidence="2">
    <location>
        <position position="163"/>
    </location>
</feature>
<evidence type="ECO:0000313" key="2">
    <source>
        <dbReference type="EMBL" id="HHM02892.1"/>
    </source>
</evidence>
<keyword evidence="1" id="KW-1133">Transmembrane helix</keyword>
<name>A0A7V5RQL4_CALAY</name>
<gene>
    <name evidence="2" type="ORF">ENJ15_07735</name>
</gene>
<keyword evidence="1" id="KW-0812">Transmembrane</keyword>
<feature type="transmembrane region" description="Helical" evidence="1">
    <location>
        <begin position="77"/>
        <end position="96"/>
    </location>
</feature>
<feature type="transmembrane region" description="Helical" evidence="1">
    <location>
        <begin position="23"/>
        <end position="47"/>
    </location>
</feature>
<dbReference type="Proteomes" id="UP000885771">
    <property type="component" value="Unassembled WGS sequence"/>
</dbReference>
<reference evidence="2" key="1">
    <citation type="journal article" date="2020" name="mSystems">
        <title>Genome- and Community-Level Interaction Insights into Carbon Utilization and Element Cycling Functions of Hydrothermarchaeota in Hydrothermal Sediment.</title>
        <authorList>
            <person name="Zhou Z."/>
            <person name="Liu Y."/>
            <person name="Xu W."/>
            <person name="Pan J."/>
            <person name="Luo Z.H."/>
            <person name="Li M."/>
        </authorList>
    </citation>
    <scope>NUCLEOTIDE SEQUENCE [LARGE SCALE GENOMIC DNA]</scope>
    <source>
        <strain evidence="2">HyVt-460</strain>
    </source>
</reference>
<sequence length="163" mass="18256">MRFYYNYKDILKAPRIALGPQRLFLGTLSLALAHIIYFTFSYLALWAQGTDIHQAWLRFGLLPLPLSGEQSLLPKTIALLAVFLSLIVLLAGNTALARSAYMSLRKNFFYTSHQALEFARSKTKSVLGVYLTYLFLIFPFIAGALIMSAIGSFYGFGDILISL</sequence>
<keyword evidence="1" id="KW-0472">Membrane</keyword>
<dbReference type="AlphaFoldDB" id="A0A7V5RQL4"/>
<comment type="caution">
    <text evidence="2">The sequence shown here is derived from an EMBL/GenBank/DDBJ whole genome shotgun (WGS) entry which is preliminary data.</text>
</comment>
<organism evidence="2">
    <name type="scientific">Caldithrix abyssi</name>
    <dbReference type="NCBI Taxonomy" id="187145"/>
    <lineage>
        <taxon>Bacteria</taxon>
        <taxon>Pseudomonadati</taxon>
        <taxon>Calditrichota</taxon>
        <taxon>Calditrichia</taxon>
        <taxon>Calditrichales</taxon>
        <taxon>Calditrichaceae</taxon>
        <taxon>Caldithrix</taxon>
    </lineage>
</organism>
<protein>
    <submittedName>
        <fullName evidence="2">Uncharacterized protein</fullName>
    </submittedName>
</protein>